<evidence type="ECO:0000313" key="7">
    <source>
        <dbReference type="EMBL" id="WAR01218.1"/>
    </source>
</evidence>
<evidence type="ECO:0000313" key="8">
    <source>
        <dbReference type="Proteomes" id="UP001164746"/>
    </source>
</evidence>
<dbReference type="Pfam" id="PF04505">
    <property type="entry name" value="CD225"/>
    <property type="match status" value="1"/>
</dbReference>
<reference evidence="7" key="1">
    <citation type="submission" date="2022-11" db="EMBL/GenBank/DDBJ databases">
        <title>Centuries of genome instability and evolution in soft-shell clam transmissible cancer (bioRxiv).</title>
        <authorList>
            <person name="Hart S.F.M."/>
            <person name="Yonemitsu M.A."/>
            <person name="Giersch R.M."/>
            <person name="Beal B.F."/>
            <person name="Arriagada G."/>
            <person name="Davis B.W."/>
            <person name="Ostrander E.A."/>
            <person name="Goff S.P."/>
            <person name="Metzger M.J."/>
        </authorList>
    </citation>
    <scope>NUCLEOTIDE SEQUENCE</scope>
    <source>
        <strain evidence="7">MELC-2E11</strain>
        <tissue evidence="7">Siphon/mantle</tissue>
    </source>
</reference>
<organism evidence="7 8">
    <name type="scientific">Mya arenaria</name>
    <name type="common">Soft-shell clam</name>
    <dbReference type="NCBI Taxonomy" id="6604"/>
    <lineage>
        <taxon>Eukaryota</taxon>
        <taxon>Metazoa</taxon>
        <taxon>Spiralia</taxon>
        <taxon>Lophotrochozoa</taxon>
        <taxon>Mollusca</taxon>
        <taxon>Bivalvia</taxon>
        <taxon>Autobranchia</taxon>
        <taxon>Heteroconchia</taxon>
        <taxon>Euheterodonta</taxon>
        <taxon>Imparidentia</taxon>
        <taxon>Neoheterodontei</taxon>
        <taxon>Myida</taxon>
        <taxon>Myoidea</taxon>
        <taxon>Myidae</taxon>
        <taxon>Mya</taxon>
    </lineage>
</organism>
<sequence length="147" mass="16356">MEQACQTNMYEELDGSLDRDVPHIPGKFVSVVYHKVSYQSGAGAGYLDIDDNTGICKLVSAEDLPNQDVKVTDYLLVSLVALFVFLPYGLLAVHNSLRVHKAEDQKNGKDAKESSDWALQFTLLAFLLGPLIFMALFVLIFIPMHHV</sequence>
<name>A0ABY7DU41_MYAAR</name>
<dbReference type="EMBL" id="CP111015">
    <property type="protein sequence ID" value="WAR01218.1"/>
    <property type="molecule type" value="Genomic_DNA"/>
</dbReference>
<gene>
    <name evidence="7" type="ORF">MAR_007776</name>
</gene>
<protein>
    <submittedName>
        <fullName evidence="7">Uncharacterized protein</fullName>
    </submittedName>
</protein>
<evidence type="ECO:0000256" key="6">
    <source>
        <dbReference type="SAM" id="Phobius"/>
    </source>
</evidence>
<evidence type="ECO:0000256" key="3">
    <source>
        <dbReference type="ARBA" id="ARBA00022692"/>
    </source>
</evidence>
<proteinExistence type="inferred from homology"/>
<accession>A0ABY7DU41</accession>
<keyword evidence="8" id="KW-1185">Reference proteome</keyword>
<dbReference type="Proteomes" id="UP001164746">
    <property type="component" value="Chromosome 4"/>
</dbReference>
<evidence type="ECO:0000256" key="2">
    <source>
        <dbReference type="ARBA" id="ARBA00006843"/>
    </source>
</evidence>
<evidence type="ECO:0000256" key="1">
    <source>
        <dbReference type="ARBA" id="ARBA00004370"/>
    </source>
</evidence>
<comment type="similarity">
    <text evidence="2">Belongs to the CD225/Dispanin family.</text>
</comment>
<feature type="transmembrane region" description="Helical" evidence="6">
    <location>
        <begin position="74"/>
        <end position="97"/>
    </location>
</feature>
<keyword evidence="3 6" id="KW-0812">Transmembrane</keyword>
<evidence type="ECO:0000256" key="5">
    <source>
        <dbReference type="ARBA" id="ARBA00023136"/>
    </source>
</evidence>
<keyword evidence="4 6" id="KW-1133">Transmembrane helix</keyword>
<feature type="transmembrane region" description="Helical" evidence="6">
    <location>
        <begin position="117"/>
        <end position="142"/>
    </location>
</feature>
<evidence type="ECO:0000256" key="4">
    <source>
        <dbReference type="ARBA" id="ARBA00022989"/>
    </source>
</evidence>
<dbReference type="InterPro" id="IPR007593">
    <property type="entry name" value="CD225/Dispanin_fam"/>
</dbReference>
<keyword evidence="5 6" id="KW-0472">Membrane</keyword>
<comment type="subcellular location">
    <subcellularLocation>
        <location evidence="1">Membrane</location>
    </subcellularLocation>
</comment>